<protein>
    <recommendedName>
        <fullName evidence="3">AraC-type arabinose-binding/dimerisation domain-containing protein</fullName>
    </recommendedName>
</protein>
<dbReference type="AlphaFoldDB" id="A0A1F2PGV9"/>
<dbReference type="OrthoDB" id="1725465at2"/>
<dbReference type="SUPFAM" id="SSF51182">
    <property type="entry name" value="RmlC-like cupins"/>
    <property type="match status" value="1"/>
</dbReference>
<organism evidence="1 2">
    <name type="scientific">Acetobacterium wieringae</name>
    <dbReference type="NCBI Taxonomy" id="52694"/>
    <lineage>
        <taxon>Bacteria</taxon>
        <taxon>Bacillati</taxon>
        <taxon>Bacillota</taxon>
        <taxon>Clostridia</taxon>
        <taxon>Eubacteriales</taxon>
        <taxon>Eubacteriaceae</taxon>
        <taxon>Acetobacterium</taxon>
    </lineage>
</organism>
<dbReference type="RefSeq" id="WP_070371320.1">
    <property type="nucleotide sequence ID" value="NZ_LKEU01000030.1"/>
</dbReference>
<dbReference type="InterPro" id="IPR011051">
    <property type="entry name" value="RmlC_Cupin_sf"/>
</dbReference>
<evidence type="ECO:0000313" key="1">
    <source>
        <dbReference type="EMBL" id="OFV70543.1"/>
    </source>
</evidence>
<evidence type="ECO:0000313" key="2">
    <source>
        <dbReference type="Proteomes" id="UP000176244"/>
    </source>
</evidence>
<reference evidence="1 2" key="1">
    <citation type="submission" date="2015-09" db="EMBL/GenBank/DDBJ databases">
        <title>Genome sequence of Acetobacterium wieringae DSM 1911.</title>
        <authorList>
            <person name="Poehlein A."/>
            <person name="Bengelsdorf F.R."/>
            <person name="Schiel-Bengelsdorf B."/>
            <person name="Duerre P."/>
            <person name="Daniel R."/>
        </authorList>
    </citation>
    <scope>NUCLEOTIDE SEQUENCE [LARGE SCALE GENOMIC DNA]</scope>
    <source>
        <strain evidence="1 2">DSM 1911</strain>
    </source>
</reference>
<dbReference type="STRING" id="52694.ACWI_20220"/>
<gene>
    <name evidence="1" type="ORF">ACWI_20220</name>
</gene>
<dbReference type="Proteomes" id="UP000176244">
    <property type="component" value="Unassembled WGS sequence"/>
</dbReference>
<accession>A0A1F2PGV9</accession>
<dbReference type="InterPro" id="IPR014710">
    <property type="entry name" value="RmlC-like_jellyroll"/>
</dbReference>
<evidence type="ECO:0008006" key="3">
    <source>
        <dbReference type="Google" id="ProtNLM"/>
    </source>
</evidence>
<proteinExistence type="predicted"/>
<comment type="caution">
    <text evidence="1">The sequence shown here is derived from an EMBL/GenBank/DDBJ whole genome shotgun (WGS) entry which is preliminary data.</text>
</comment>
<sequence length="107" mass="12056">MVEQIFKLTGGNDKVVEKVILDENLHYMHVIINQSDGFPEHFTNAVVYMTVVRGIVSLKLSDQDYYAYPAGTVLKIPINTKMVLNNFNPETLELILIKAPPPAELPE</sequence>
<name>A0A1F2PGV9_9FIRM</name>
<dbReference type="Gene3D" id="2.60.120.10">
    <property type="entry name" value="Jelly Rolls"/>
    <property type="match status" value="1"/>
</dbReference>
<dbReference type="EMBL" id="LKEU01000030">
    <property type="protein sequence ID" value="OFV70543.1"/>
    <property type="molecule type" value="Genomic_DNA"/>
</dbReference>
<dbReference type="CDD" id="cd20290">
    <property type="entry name" value="cupin_Mj0764-like"/>
    <property type="match status" value="1"/>
</dbReference>